<comment type="caution">
    <text evidence="1">The sequence shown here is derived from an EMBL/GenBank/DDBJ whole genome shotgun (WGS) entry which is preliminary data.</text>
</comment>
<protein>
    <submittedName>
        <fullName evidence="1">Uncharacterized protein</fullName>
    </submittedName>
</protein>
<dbReference type="Proteomes" id="UP000260790">
    <property type="component" value="Unassembled WGS sequence"/>
</dbReference>
<name>A0A8B2Z267_9LACO</name>
<dbReference type="EMBL" id="QSQR01000005">
    <property type="protein sequence ID" value="RGK46559.1"/>
    <property type="molecule type" value="Genomic_DNA"/>
</dbReference>
<proteinExistence type="predicted"/>
<evidence type="ECO:0000313" key="2">
    <source>
        <dbReference type="Proteomes" id="UP000260790"/>
    </source>
</evidence>
<dbReference type="RefSeq" id="WP_117643142.1">
    <property type="nucleotide sequence ID" value="NZ_QSQR01000005.1"/>
</dbReference>
<reference evidence="1 2" key="1">
    <citation type="submission" date="2018-08" db="EMBL/GenBank/DDBJ databases">
        <title>A genome reference for cultivated species of the human gut microbiota.</title>
        <authorList>
            <person name="Zou Y."/>
            <person name="Xue W."/>
            <person name="Luo G."/>
        </authorList>
    </citation>
    <scope>NUCLEOTIDE SEQUENCE [LARGE SCALE GENOMIC DNA]</scope>
    <source>
        <strain evidence="1 2">TF10-9AT</strain>
    </source>
</reference>
<evidence type="ECO:0000313" key="1">
    <source>
        <dbReference type="EMBL" id="RGK46559.1"/>
    </source>
</evidence>
<sequence>MLIYYYDENNTYTHSDLIGDDAVMPANATKVAPLDGNGAGLYEPIIWNPETQTWTGATKEEYDAAHPADPGTNIQQPTADQTAQAQQMLTLAKLTNQVTLLQSTVATLMLQNAANKEEKQNV</sequence>
<gene>
    <name evidence="1" type="ORF">DXD09_06070</name>
</gene>
<dbReference type="AlphaFoldDB" id="A0A8B2Z267"/>
<accession>A0A8B2Z267</accession>
<organism evidence="1 2">
    <name type="scientific">Ligilactobacillus ruminis</name>
    <dbReference type="NCBI Taxonomy" id="1623"/>
    <lineage>
        <taxon>Bacteria</taxon>
        <taxon>Bacillati</taxon>
        <taxon>Bacillota</taxon>
        <taxon>Bacilli</taxon>
        <taxon>Lactobacillales</taxon>
        <taxon>Lactobacillaceae</taxon>
        <taxon>Ligilactobacillus</taxon>
    </lineage>
</organism>